<dbReference type="NCBIfam" id="NF003933">
    <property type="entry name" value="PRK05444.2-2"/>
    <property type="match status" value="1"/>
</dbReference>
<sequence length="592" mass="63930">MKTHQLIVPTLNELKQQSAAQLTQLAEDIRQFLISNISATGGHIGANLSVVELTVAIHALFDSPADKVIFDTGHQGYTHKILTGRVENFATLNQYRGMNRFVARDESEHDAIDASHAGTSLSIASGYAKALKLTSPANYVVSLIGDGSMVEGMAFEGLNYCAEDKDSKLVIVLNDNEMAIAKSVGGMRNLTAGENWQSNSRAFFEGMGFAYLLVEDGHDMPTLLEQLAAAKQLARPVIVHVKTEKGKGLACAKDHPYKMHFSMPFDAATGKGAAATVVGRTYAVVAAEALKQKMATDDDVFAMTPATPYASSLDECLALFPERALDVGMAEQQAVGMACGLALGGKKPVVCMQTTFMQRAYDQLIHDACYMDLPVTVFGVRAGFAGYDGATHHGIYDIPYLRSFPNMQLVYPASSTALTELIEKRLDNPQGPMVILYPYEPIPAPEPDAGLIEPCGLSVPVQGRDGYLVCLGNRLVAAYELKALLEAQGKDYGIICVQSIKPFPAERFVELVAPTKHLITLEESVLNGGFGSLVLETLADANLSMQVLRSGIDDKFVYPGSKDECSAECGMMPGQIIEQIAQQWPNYLGVNK</sequence>
<protein>
    <recommendedName>
        <fullName evidence="6">1-deoxy-D-xylulose-5-phosphate synthase</fullName>
        <ecNumber evidence="6">2.2.1.7</ecNumber>
    </recommendedName>
</protein>
<dbReference type="Proteomes" id="UP000604898">
    <property type="component" value="Unassembled WGS sequence"/>
</dbReference>
<dbReference type="InterPro" id="IPR005475">
    <property type="entry name" value="Transketolase-like_Pyr-bd"/>
</dbReference>
<comment type="cofactor">
    <cofactor evidence="2">
        <name>thiamine diphosphate</name>
        <dbReference type="ChEBI" id="CHEBI:58937"/>
    </cofactor>
</comment>
<comment type="cofactor">
    <cofactor evidence="1">
        <name>Mg(2+)</name>
        <dbReference type="ChEBI" id="CHEBI:18420"/>
    </cofactor>
</comment>
<evidence type="ECO:0000313" key="14">
    <source>
        <dbReference type="EMBL" id="MBL4914044.1"/>
    </source>
</evidence>
<comment type="subunit">
    <text evidence="5">Homodimer.</text>
</comment>
<evidence type="ECO:0000256" key="9">
    <source>
        <dbReference type="ARBA" id="ARBA00022842"/>
    </source>
</evidence>
<keyword evidence="11" id="KW-0786">Thiamine pyrophosphate</keyword>
<evidence type="ECO:0000256" key="11">
    <source>
        <dbReference type="ARBA" id="ARBA00023052"/>
    </source>
</evidence>
<dbReference type="PANTHER" id="PTHR43322:SF5">
    <property type="entry name" value="1-DEOXY-D-XYLULOSE-5-PHOSPHATE SYNTHASE, CHLOROPLASTIC"/>
    <property type="match status" value="1"/>
</dbReference>
<accession>A0ABS1T1L1</accession>
<keyword evidence="10" id="KW-0784">Thiamine biosynthesis</keyword>
<evidence type="ECO:0000256" key="3">
    <source>
        <dbReference type="ARBA" id="ARBA00004980"/>
    </source>
</evidence>
<dbReference type="EMBL" id="JAESVD010000007">
    <property type="protein sequence ID" value="MBL4914044.1"/>
    <property type="molecule type" value="Genomic_DNA"/>
</dbReference>
<comment type="similarity">
    <text evidence="4">Belongs to the transketolase family. DXPS subfamily.</text>
</comment>
<dbReference type="SUPFAM" id="SSF52922">
    <property type="entry name" value="TK C-terminal domain-like"/>
    <property type="match status" value="1"/>
</dbReference>
<evidence type="ECO:0000256" key="12">
    <source>
        <dbReference type="ARBA" id="ARBA00023229"/>
    </source>
</evidence>
<dbReference type="Gene3D" id="3.40.50.920">
    <property type="match status" value="1"/>
</dbReference>
<dbReference type="Pfam" id="PF02779">
    <property type="entry name" value="Transket_pyr"/>
    <property type="match status" value="1"/>
</dbReference>
<dbReference type="SMART" id="SM00861">
    <property type="entry name" value="Transket_pyr"/>
    <property type="match status" value="1"/>
</dbReference>
<keyword evidence="12" id="KW-0414">Isoprene biosynthesis</keyword>
<dbReference type="Pfam" id="PF13292">
    <property type="entry name" value="DXP_synthase_N"/>
    <property type="match status" value="2"/>
</dbReference>
<keyword evidence="8" id="KW-0479">Metal-binding</keyword>
<dbReference type="InterPro" id="IPR029061">
    <property type="entry name" value="THDP-binding"/>
</dbReference>
<evidence type="ECO:0000313" key="15">
    <source>
        <dbReference type="Proteomes" id="UP000604898"/>
    </source>
</evidence>
<proteinExistence type="inferred from homology"/>
<evidence type="ECO:0000256" key="5">
    <source>
        <dbReference type="ARBA" id="ARBA00011738"/>
    </source>
</evidence>
<dbReference type="GO" id="GO:0008661">
    <property type="term" value="F:1-deoxy-D-xylulose-5-phosphate synthase activity"/>
    <property type="evidence" value="ECO:0007669"/>
    <property type="project" value="UniProtKB-EC"/>
</dbReference>
<dbReference type="PROSITE" id="PS00801">
    <property type="entry name" value="TRANSKETOLASE_1"/>
    <property type="match status" value="1"/>
</dbReference>
<evidence type="ECO:0000256" key="10">
    <source>
        <dbReference type="ARBA" id="ARBA00022977"/>
    </source>
</evidence>
<comment type="caution">
    <text evidence="14">The sequence shown here is derived from an EMBL/GenBank/DDBJ whole genome shotgun (WGS) entry which is preliminary data.</text>
</comment>
<name>A0ABS1T1L1_9GAMM</name>
<dbReference type="CDD" id="cd02007">
    <property type="entry name" value="TPP_DXS"/>
    <property type="match status" value="1"/>
</dbReference>
<evidence type="ECO:0000256" key="7">
    <source>
        <dbReference type="ARBA" id="ARBA00022679"/>
    </source>
</evidence>
<dbReference type="InterPro" id="IPR005477">
    <property type="entry name" value="Dxylulose-5-P_synthase"/>
</dbReference>
<evidence type="ECO:0000256" key="2">
    <source>
        <dbReference type="ARBA" id="ARBA00001964"/>
    </source>
</evidence>
<evidence type="ECO:0000256" key="6">
    <source>
        <dbReference type="ARBA" id="ARBA00013150"/>
    </source>
</evidence>
<dbReference type="InterPro" id="IPR033248">
    <property type="entry name" value="Transketolase_C"/>
</dbReference>
<keyword evidence="7 14" id="KW-0808">Transferase</keyword>
<dbReference type="Pfam" id="PF02780">
    <property type="entry name" value="Transketolase_C"/>
    <property type="match status" value="1"/>
</dbReference>
<reference evidence="14 15" key="1">
    <citation type="submission" date="2021-01" db="EMBL/GenBank/DDBJ databases">
        <title>Genome sequence of Shewanella schlegeliana JCM 11561.</title>
        <authorList>
            <person name="Zhang H."/>
            <person name="Li C."/>
        </authorList>
    </citation>
    <scope>NUCLEOTIDE SEQUENCE [LARGE SCALE GENOMIC DNA]</scope>
    <source>
        <strain evidence="14 15">JCM 11561</strain>
    </source>
</reference>
<dbReference type="SUPFAM" id="SSF52518">
    <property type="entry name" value="Thiamin diphosphate-binding fold (THDP-binding)"/>
    <property type="match status" value="2"/>
</dbReference>
<organism evidence="14 15">
    <name type="scientific">Shewanella schlegeliana</name>
    <dbReference type="NCBI Taxonomy" id="190308"/>
    <lineage>
        <taxon>Bacteria</taxon>
        <taxon>Pseudomonadati</taxon>
        <taxon>Pseudomonadota</taxon>
        <taxon>Gammaproteobacteria</taxon>
        <taxon>Alteromonadales</taxon>
        <taxon>Shewanellaceae</taxon>
        <taxon>Shewanella</taxon>
    </lineage>
</organism>
<dbReference type="InterPro" id="IPR009014">
    <property type="entry name" value="Transketo_C/PFOR_II"/>
</dbReference>
<dbReference type="EC" id="2.2.1.7" evidence="6"/>
<evidence type="ECO:0000256" key="4">
    <source>
        <dbReference type="ARBA" id="ARBA00011081"/>
    </source>
</evidence>
<dbReference type="RefSeq" id="WP_202722307.1">
    <property type="nucleotide sequence ID" value="NZ_BPEX01000024.1"/>
</dbReference>
<feature type="domain" description="Transketolase-like pyrimidine-binding" evidence="13">
    <location>
        <begin position="280"/>
        <end position="444"/>
    </location>
</feature>
<gene>
    <name evidence="14" type="ORF">JMA39_13045</name>
</gene>
<keyword evidence="9" id="KW-0460">Magnesium</keyword>
<evidence type="ECO:0000256" key="8">
    <source>
        <dbReference type="ARBA" id="ARBA00022723"/>
    </source>
</evidence>
<keyword evidence="15" id="KW-1185">Reference proteome</keyword>
<comment type="pathway">
    <text evidence="3">Metabolic intermediate biosynthesis; 1-deoxy-D-xylulose 5-phosphate biosynthesis; 1-deoxy-D-xylulose 5-phosphate from D-glyceraldehyde 3-phosphate and pyruvate: step 1/1.</text>
</comment>
<evidence type="ECO:0000256" key="1">
    <source>
        <dbReference type="ARBA" id="ARBA00001946"/>
    </source>
</evidence>
<evidence type="ECO:0000259" key="13">
    <source>
        <dbReference type="SMART" id="SM00861"/>
    </source>
</evidence>
<dbReference type="PANTHER" id="PTHR43322">
    <property type="entry name" value="1-D-DEOXYXYLULOSE 5-PHOSPHATE SYNTHASE-RELATED"/>
    <property type="match status" value="1"/>
</dbReference>
<dbReference type="Gene3D" id="3.40.50.970">
    <property type="match status" value="2"/>
</dbReference>
<dbReference type="CDD" id="cd07033">
    <property type="entry name" value="TPP_PYR_DXS_TK_like"/>
    <property type="match status" value="1"/>
</dbReference>
<dbReference type="InterPro" id="IPR049557">
    <property type="entry name" value="Transketolase_CS"/>
</dbReference>